<protein>
    <recommendedName>
        <fullName evidence="2">RNase III domain-containing protein</fullName>
    </recommendedName>
</protein>
<dbReference type="Proteomes" id="UP000000305">
    <property type="component" value="Unassembled WGS sequence"/>
</dbReference>
<dbReference type="SUPFAM" id="SSF69065">
    <property type="entry name" value="RNase III domain-like"/>
    <property type="match status" value="1"/>
</dbReference>
<dbReference type="GO" id="GO:0005634">
    <property type="term" value="C:nucleus"/>
    <property type="evidence" value="ECO:0000318"/>
    <property type="project" value="GO_Central"/>
</dbReference>
<dbReference type="KEGG" id="dpx:DAPPUDRAFT_318955"/>
<dbReference type="OrthoDB" id="2392202at2759"/>
<dbReference type="EMBL" id="GL732549">
    <property type="protein sequence ID" value="EFX79946.1"/>
    <property type="molecule type" value="Genomic_DNA"/>
</dbReference>
<keyword evidence="1" id="KW-0378">Hydrolase</keyword>
<dbReference type="GO" id="GO:0031054">
    <property type="term" value="P:pre-miRNA processing"/>
    <property type="evidence" value="ECO:0000318"/>
    <property type="project" value="GO_Central"/>
</dbReference>
<dbReference type="CDD" id="cd00593">
    <property type="entry name" value="RIBOc"/>
    <property type="match status" value="1"/>
</dbReference>
<feature type="domain" description="RNase III" evidence="2">
    <location>
        <begin position="109"/>
        <end position="235"/>
    </location>
</feature>
<dbReference type="STRING" id="6669.E9GK86"/>
<dbReference type="eggNOG" id="KOG0701">
    <property type="taxonomic scope" value="Eukaryota"/>
</dbReference>
<evidence type="ECO:0000313" key="3">
    <source>
        <dbReference type="EMBL" id="EFX79946.1"/>
    </source>
</evidence>
<dbReference type="GO" id="GO:0004525">
    <property type="term" value="F:ribonuclease III activity"/>
    <property type="evidence" value="ECO:0000318"/>
    <property type="project" value="GO_Central"/>
</dbReference>
<dbReference type="GO" id="GO:0003723">
    <property type="term" value="F:RNA binding"/>
    <property type="evidence" value="ECO:0000318"/>
    <property type="project" value="GO_Central"/>
</dbReference>
<reference evidence="3 4" key="1">
    <citation type="journal article" date="2011" name="Science">
        <title>The ecoresponsive genome of Daphnia pulex.</title>
        <authorList>
            <person name="Colbourne J.K."/>
            <person name="Pfrender M.E."/>
            <person name="Gilbert D."/>
            <person name="Thomas W.K."/>
            <person name="Tucker A."/>
            <person name="Oakley T.H."/>
            <person name="Tokishita S."/>
            <person name="Aerts A."/>
            <person name="Arnold G.J."/>
            <person name="Basu M.K."/>
            <person name="Bauer D.J."/>
            <person name="Caceres C.E."/>
            <person name="Carmel L."/>
            <person name="Casola C."/>
            <person name="Choi J.H."/>
            <person name="Detter J.C."/>
            <person name="Dong Q."/>
            <person name="Dusheyko S."/>
            <person name="Eads B.D."/>
            <person name="Frohlich T."/>
            <person name="Geiler-Samerotte K.A."/>
            <person name="Gerlach D."/>
            <person name="Hatcher P."/>
            <person name="Jogdeo S."/>
            <person name="Krijgsveld J."/>
            <person name="Kriventseva E.V."/>
            <person name="Kultz D."/>
            <person name="Laforsch C."/>
            <person name="Lindquist E."/>
            <person name="Lopez J."/>
            <person name="Manak J.R."/>
            <person name="Muller J."/>
            <person name="Pangilinan J."/>
            <person name="Patwardhan R.P."/>
            <person name="Pitluck S."/>
            <person name="Pritham E.J."/>
            <person name="Rechtsteiner A."/>
            <person name="Rho M."/>
            <person name="Rogozin I.B."/>
            <person name="Sakarya O."/>
            <person name="Salamov A."/>
            <person name="Schaack S."/>
            <person name="Shapiro H."/>
            <person name="Shiga Y."/>
            <person name="Skalitzky C."/>
            <person name="Smith Z."/>
            <person name="Souvorov A."/>
            <person name="Sung W."/>
            <person name="Tang Z."/>
            <person name="Tsuchiya D."/>
            <person name="Tu H."/>
            <person name="Vos H."/>
            <person name="Wang M."/>
            <person name="Wolf Y.I."/>
            <person name="Yamagata H."/>
            <person name="Yamada T."/>
            <person name="Ye Y."/>
            <person name="Shaw J.R."/>
            <person name="Andrews J."/>
            <person name="Crease T.J."/>
            <person name="Tang H."/>
            <person name="Lucas S.M."/>
            <person name="Robertson H.M."/>
            <person name="Bork P."/>
            <person name="Koonin E.V."/>
            <person name="Zdobnov E.M."/>
            <person name="Grigoriev I.V."/>
            <person name="Lynch M."/>
            <person name="Boore J.L."/>
        </authorList>
    </citation>
    <scope>NUCLEOTIDE SEQUENCE [LARGE SCALE GENOMIC DNA]</scope>
</reference>
<name>E9GK86_DAPPU</name>
<dbReference type="PANTHER" id="PTHR14950">
    <property type="entry name" value="DICER-RELATED"/>
    <property type="match status" value="1"/>
</dbReference>
<gene>
    <name evidence="3" type="ORF">DAPPUDRAFT_318955</name>
</gene>
<evidence type="ECO:0000259" key="2">
    <source>
        <dbReference type="PROSITE" id="PS50142"/>
    </source>
</evidence>
<accession>E9GK86</accession>
<dbReference type="FunFam" id="1.10.1520.10:FF:000069">
    <property type="entry name" value="Uncharacterized protein"/>
    <property type="match status" value="1"/>
</dbReference>
<evidence type="ECO:0000256" key="1">
    <source>
        <dbReference type="ARBA" id="ARBA00022801"/>
    </source>
</evidence>
<proteinExistence type="predicted"/>
<dbReference type="InParanoid" id="E9GK86"/>
<dbReference type="AlphaFoldDB" id="E9GK86"/>
<sequence>MISTSPAQNPVTATVFLKEILVDRFKNERLHLALTQPDSTTANLTSCTVKNGDRLEVLGDAVLAYLTCPKPSNCGCVLGGNSGGPLQKRKTTSGPDSTTANLTSCTVKNGDRLEVLGDAVLGLLVSIGLYRTFTKYKPGDLIRHRSALTCNDSFGVLSVKFGIHKFLLGMPPSLLHNANKFVENQEEASHPYSNKSYSLARSTPQSSIAARCIKVPVVLADVFESVTGAIFIDSKASLTALQNSFQPFFNDANDQYGSCILDGYFHRDVAVKSRKRFDHHLIFAMKLSLLRKAKRWYGDSTCFTFFLKMKD</sequence>
<organism evidence="3 4">
    <name type="scientific">Daphnia pulex</name>
    <name type="common">Water flea</name>
    <dbReference type="NCBI Taxonomy" id="6669"/>
    <lineage>
        <taxon>Eukaryota</taxon>
        <taxon>Metazoa</taxon>
        <taxon>Ecdysozoa</taxon>
        <taxon>Arthropoda</taxon>
        <taxon>Crustacea</taxon>
        <taxon>Branchiopoda</taxon>
        <taxon>Diplostraca</taxon>
        <taxon>Cladocera</taxon>
        <taxon>Anomopoda</taxon>
        <taxon>Daphniidae</taxon>
        <taxon>Daphnia</taxon>
    </lineage>
</organism>
<dbReference type="GO" id="GO:0070578">
    <property type="term" value="C:RISC-loading complex"/>
    <property type="evidence" value="ECO:0000318"/>
    <property type="project" value="GO_Central"/>
</dbReference>
<dbReference type="GO" id="GO:0005737">
    <property type="term" value="C:cytoplasm"/>
    <property type="evidence" value="ECO:0000318"/>
    <property type="project" value="GO_Central"/>
</dbReference>
<dbReference type="GO" id="GO:0004530">
    <property type="term" value="F:deoxyribonuclease I activity"/>
    <property type="evidence" value="ECO:0000318"/>
    <property type="project" value="GO_Central"/>
</dbReference>
<dbReference type="Gene3D" id="1.10.1520.10">
    <property type="entry name" value="Ribonuclease III domain"/>
    <property type="match status" value="1"/>
</dbReference>
<dbReference type="Pfam" id="PF00636">
    <property type="entry name" value="Ribonuclease_3"/>
    <property type="match status" value="1"/>
</dbReference>
<dbReference type="InterPro" id="IPR036389">
    <property type="entry name" value="RNase_III_sf"/>
</dbReference>
<dbReference type="PROSITE" id="PS50142">
    <property type="entry name" value="RNASE_3_2"/>
    <property type="match status" value="1"/>
</dbReference>
<dbReference type="GO" id="GO:0006309">
    <property type="term" value="P:apoptotic DNA fragmentation"/>
    <property type="evidence" value="ECO:0000318"/>
    <property type="project" value="GO_Central"/>
</dbReference>
<evidence type="ECO:0000313" key="4">
    <source>
        <dbReference type="Proteomes" id="UP000000305"/>
    </source>
</evidence>
<dbReference type="PhylomeDB" id="E9GK86"/>
<dbReference type="GO" id="GO:0030422">
    <property type="term" value="P:siRNA processing"/>
    <property type="evidence" value="ECO:0000318"/>
    <property type="project" value="GO_Central"/>
</dbReference>
<dbReference type="HOGENOM" id="CLU_895057_0_0_1"/>
<dbReference type="PANTHER" id="PTHR14950:SF37">
    <property type="entry name" value="ENDORIBONUCLEASE DICER"/>
    <property type="match status" value="1"/>
</dbReference>
<keyword evidence="4" id="KW-1185">Reference proteome</keyword>
<dbReference type="SMART" id="SM00535">
    <property type="entry name" value="RIBOc"/>
    <property type="match status" value="1"/>
</dbReference>
<dbReference type="InterPro" id="IPR000999">
    <property type="entry name" value="RNase_III_dom"/>
</dbReference>